<evidence type="ECO:0000313" key="2">
    <source>
        <dbReference type="Proteomes" id="UP000269923"/>
    </source>
</evidence>
<proteinExistence type="predicted"/>
<dbReference type="EMBL" id="RQYC01000026">
    <property type="protein sequence ID" value="RRD88977.1"/>
    <property type="molecule type" value="Genomic_DNA"/>
</dbReference>
<dbReference type="RefSeq" id="WP_124796213.1">
    <property type="nucleotide sequence ID" value="NZ_RQYC01000026.1"/>
</dbReference>
<dbReference type="AlphaFoldDB" id="A0A3P2A0Q9"/>
<comment type="caution">
    <text evidence="1">The sequence shown here is derived from an EMBL/GenBank/DDBJ whole genome shotgun (WGS) entry which is preliminary data.</text>
</comment>
<sequence>MTTLATLTVQDHSLGGQVLNELFLKFRNNRISVAELIEQRVRAEVDDYNQRADQAVSRHNLVTPTETEQLLNGSPKGKKRPLINADKQVATALAAFRQNGFFVLADNRQLENLDDVIYLRDDLVVSFIKLTPLVGG</sequence>
<name>A0A3P2A0Q9_9NEIS</name>
<evidence type="ECO:0000313" key="1">
    <source>
        <dbReference type="EMBL" id="RRD88977.1"/>
    </source>
</evidence>
<gene>
    <name evidence="1" type="ORF">EII21_10365</name>
</gene>
<accession>A0A3P2A0Q9</accession>
<dbReference type="Proteomes" id="UP000269923">
    <property type="component" value="Unassembled WGS sequence"/>
</dbReference>
<dbReference type="STRING" id="1121352.GCA_000620925_01160"/>
<dbReference type="OrthoDB" id="214814at2"/>
<organism evidence="1 2">
    <name type="scientific">Conchiformibius steedae</name>
    <dbReference type="NCBI Taxonomy" id="153493"/>
    <lineage>
        <taxon>Bacteria</taxon>
        <taxon>Pseudomonadati</taxon>
        <taxon>Pseudomonadota</taxon>
        <taxon>Betaproteobacteria</taxon>
        <taxon>Neisseriales</taxon>
        <taxon>Neisseriaceae</taxon>
        <taxon>Conchiformibius</taxon>
    </lineage>
</organism>
<keyword evidence="2" id="KW-1185">Reference proteome</keyword>
<reference evidence="1 2" key="1">
    <citation type="submission" date="2018-11" db="EMBL/GenBank/DDBJ databases">
        <title>Genomes From Bacteria Associated with the Canine Oral Cavity: a Test Case for Automated Genome-Based Taxonomic Assignment.</title>
        <authorList>
            <person name="Coil D.A."/>
            <person name="Jospin G."/>
            <person name="Darling A.E."/>
            <person name="Wallis C."/>
            <person name="Davis I.J."/>
            <person name="Harris S."/>
            <person name="Eisen J.A."/>
            <person name="Holcombe L.J."/>
            <person name="O'Flynn C."/>
        </authorList>
    </citation>
    <scope>NUCLEOTIDE SEQUENCE [LARGE SCALE GENOMIC DNA]</scope>
    <source>
        <strain evidence="1 2">COT-280</strain>
    </source>
</reference>
<protein>
    <submittedName>
        <fullName evidence="1">Uncharacterized protein</fullName>
    </submittedName>
</protein>